<gene>
    <name evidence="2" type="ORF">FLL45_11370</name>
</gene>
<feature type="domain" description="DUF6316" evidence="1">
    <location>
        <begin position="14"/>
        <end position="63"/>
    </location>
</feature>
<keyword evidence="3" id="KW-1185">Reference proteome</keyword>
<evidence type="ECO:0000313" key="3">
    <source>
        <dbReference type="Proteomes" id="UP000317839"/>
    </source>
</evidence>
<dbReference type="Pfam" id="PF19837">
    <property type="entry name" value="DUF6316"/>
    <property type="match status" value="1"/>
</dbReference>
<dbReference type="OrthoDB" id="6199386at2"/>
<reference evidence="2 3" key="1">
    <citation type="submission" date="2019-06" db="EMBL/GenBank/DDBJ databases">
        <title>Draft genome of Aliikangiella marina GYP-15.</title>
        <authorList>
            <person name="Wang G."/>
        </authorList>
    </citation>
    <scope>NUCLEOTIDE SEQUENCE [LARGE SCALE GENOMIC DNA]</scope>
    <source>
        <strain evidence="2 3">GYP-15</strain>
    </source>
</reference>
<comment type="caution">
    <text evidence="2">The sequence shown here is derived from an EMBL/GenBank/DDBJ whole genome shotgun (WGS) entry which is preliminary data.</text>
</comment>
<proteinExistence type="predicted"/>
<evidence type="ECO:0000259" key="1">
    <source>
        <dbReference type="Pfam" id="PF19837"/>
    </source>
</evidence>
<accession>A0A545TE61</accession>
<name>A0A545TE61_9GAMM</name>
<dbReference type="InterPro" id="IPR045630">
    <property type="entry name" value="DUF6316"/>
</dbReference>
<dbReference type="Proteomes" id="UP000317839">
    <property type="component" value="Unassembled WGS sequence"/>
</dbReference>
<protein>
    <recommendedName>
        <fullName evidence="1">DUF6316 domain-containing protein</fullName>
    </recommendedName>
</protein>
<dbReference type="RefSeq" id="WP_142942121.1">
    <property type="nucleotide sequence ID" value="NZ_VIKR01000002.1"/>
</dbReference>
<dbReference type="EMBL" id="VIKR01000002">
    <property type="protein sequence ID" value="TQV75507.1"/>
    <property type="molecule type" value="Genomic_DNA"/>
</dbReference>
<dbReference type="AlphaFoldDB" id="A0A545TE61"/>
<sequence length="91" mass="10392">MANNPQVYKPRSGESENHQFTRSGRFYCVNSNWFFKTREGLNYGPYSSKTECRYAYDEFIDVVSASNDLGGIPVDFDDSAGSWTVPKINFN</sequence>
<evidence type="ECO:0000313" key="2">
    <source>
        <dbReference type="EMBL" id="TQV75507.1"/>
    </source>
</evidence>
<organism evidence="2 3">
    <name type="scientific">Aliikangiella marina</name>
    <dbReference type="NCBI Taxonomy" id="1712262"/>
    <lineage>
        <taxon>Bacteria</taxon>
        <taxon>Pseudomonadati</taxon>
        <taxon>Pseudomonadota</taxon>
        <taxon>Gammaproteobacteria</taxon>
        <taxon>Oceanospirillales</taxon>
        <taxon>Pleioneaceae</taxon>
        <taxon>Aliikangiella</taxon>
    </lineage>
</organism>